<feature type="signal peptide" evidence="7">
    <location>
        <begin position="1"/>
        <end position="37"/>
    </location>
</feature>
<keyword evidence="4" id="KW-0443">Lipid metabolism</keyword>
<evidence type="ECO:0000256" key="3">
    <source>
        <dbReference type="ARBA" id="ARBA00022963"/>
    </source>
</evidence>
<keyword evidence="10" id="KW-1185">Reference proteome</keyword>
<proteinExistence type="predicted"/>
<dbReference type="Pfam" id="PF05826">
    <property type="entry name" value="Phospholip_A2_2"/>
    <property type="match status" value="2"/>
</dbReference>
<name>A0A182QCY0_9DIPT</name>
<dbReference type="SUPFAM" id="SSF48619">
    <property type="entry name" value="Phospholipase A2, PLA2"/>
    <property type="match status" value="2"/>
</dbReference>
<keyword evidence="7" id="KW-0732">Signal</keyword>
<organism evidence="9 10">
    <name type="scientific">Anopheles farauti</name>
    <dbReference type="NCBI Taxonomy" id="69004"/>
    <lineage>
        <taxon>Eukaryota</taxon>
        <taxon>Metazoa</taxon>
        <taxon>Ecdysozoa</taxon>
        <taxon>Arthropoda</taxon>
        <taxon>Hexapoda</taxon>
        <taxon>Insecta</taxon>
        <taxon>Pterygota</taxon>
        <taxon>Neoptera</taxon>
        <taxon>Endopterygota</taxon>
        <taxon>Diptera</taxon>
        <taxon>Nematocera</taxon>
        <taxon>Culicoidea</taxon>
        <taxon>Culicidae</taxon>
        <taxon>Anophelinae</taxon>
        <taxon>Anopheles</taxon>
    </lineage>
</organism>
<evidence type="ECO:0000256" key="5">
    <source>
        <dbReference type="ARBA" id="ARBA00029903"/>
    </source>
</evidence>
<dbReference type="Gene3D" id="1.20.90.10">
    <property type="entry name" value="Phospholipase A2 domain"/>
    <property type="match status" value="2"/>
</dbReference>
<keyword evidence="3" id="KW-0442">Lipid degradation</keyword>
<dbReference type="InterPro" id="IPR016090">
    <property type="entry name" value="PLA2-like_dom"/>
</dbReference>
<feature type="domain" description="Phospholipase A2-like central" evidence="8">
    <location>
        <begin position="392"/>
        <end position="487"/>
    </location>
</feature>
<dbReference type="PANTHER" id="PTHR12253">
    <property type="entry name" value="RH14732P"/>
    <property type="match status" value="1"/>
</dbReference>
<dbReference type="InterPro" id="IPR036444">
    <property type="entry name" value="PLipase_A2_dom_sf"/>
</dbReference>
<reference evidence="9" key="2">
    <citation type="submission" date="2020-05" db="UniProtKB">
        <authorList>
            <consortium name="EnsemblMetazoa"/>
        </authorList>
    </citation>
    <scope>IDENTIFICATION</scope>
    <source>
        <strain evidence="9">FAR1</strain>
    </source>
</reference>
<dbReference type="AlphaFoldDB" id="A0A182QCY0"/>
<dbReference type="CDD" id="cd00618">
    <property type="entry name" value="PLA2_like"/>
    <property type="match status" value="1"/>
</dbReference>
<dbReference type="GO" id="GO:0050482">
    <property type="term" value="P:arachidonate secretion"/>
    <property type="evidence" value="ECO:0007669"/>
    <property type="project" value="InterPro"/>
</dbReference>
<comment type="cofactor">
    <cofactor evidence="1">
        <name>Ca(2+)</name>
        <dbReference type="ChEBI" id="CHEBI:29108"/>
    </cofactor>
</comment>
<evidence type="ECO:0000256" key="4">
    <source>
        <dbReference type="ARBA" id="ARBA00023098"/>
    </source>
</evidence>
<dbReference type="GO" id="GO:0004623">
    <property type="term" value="F:phospholipase A2 activity"/>
    <property type="evidence" value="ECO:0007669"/>
    <property type="project" value="UniProtKB-EC"/>
</dbReference>
<feature type="domain" description="Phospholipase A2-like central" evidence="8">
    <location>
        <begin position="319"/>
        <end position="387"/>
    </location>
</feature>
<dbReference type="STRING" id="69004.A0A182QCY0"/>
<feature type="compositionally biased region" description="Basic and acidic residues" evidence="6">
    <location>
        <begin position="61"/>
        <end position="71"/>
    </location>
</feature>
<dbReference type="Proteomes" id="UP000075886">
    <property type="component" value="Unassembled WGS sequence"/>
</dbReference>
<protein>
    <recommendedName>
        <fullName evidence="2">phospholipase A2</fullName>
        <ecNumber evidence="2">3.1.1.4</ecNumber>
    </recommendedName>
    <alternativeName>
        <fullName evidence="5">Phosphatidylcholine 2-acylhydrolase</fullName>
    </alternativeName>
</protein>
<dbReference type="PROSITE" id="PS51257">
    <property type="entry name" value="PROKAR_LIPOPROTEIN"/>
    <property type="match status" value="1"/>
</dbReference>
<dbReference type="EC" id="3.1.1.4" evidence="2"/>
<dbReference type="CDD" id="cd04704">
    <property type="entry name" value="PLA2_bee_venom_like"/>
    <property type="match status" value="1"/>
</dbReference>
<sequence>MSKVKVHGGKPSQQCGPGWSTGCVAVLALLLMTVTLTVQQEAPGEGVHPQHHPHRHHQHQRKETMLEHDDGGGGGGGGYGDVTDGGHRMPMGLGNFMLTDYLNDGERERRICWKGIFGKETSLADSSSNKTLSLWQMATQKFLIQIIYNSDGDMMDCEYVRQRTMVQQFRSTFYNEFLQARARNFTSPFGGSSLTMPHSLVSDHDFREYLEHGIVTPEMDELQYNVYEFPAGVPASHQTIDAFGMRNLTYVPLHDRADIPRELLDQLNFHELKQRCNVRHMQMKELASGLRSADPEHKRIANEKLQRHKRAIADWFLSPNTKWCGKGHSASKYHQLGGASRADMCCRKHDHCKLMIPAMGTHWELFNFRPFTISHCSCDTRQRRDLSSMLRVPGTKWCGKGWSARNYVDMGGYSKADRCCRQHDLSCPFWILGFETKYSLFNWRVNTLMHCGCDERFRTCLKMADSSDANLVGKLFFNIMQMKCFVLKPETVCVKSSWWGKCEKKVRRKRALLRDNRKF</sequence>
<accession>A0A182QCY0</accession>
<dbReference type="EnsemblMetazoa" id="AFAF007655-RA">
    <property type="protein sequence ID" value="AFAF007655-PA"/>
    <property type="gene ID" value="AFAF007655"/>
</dbReference>
<dbReference type="GO" id="GO:0006644">
    <property type="term" value="P:phospholipid metabolic process"/>
    <property type="evidence" value="ECO:0007669"/>
    <property type="project" value="InterPro"/>
</dbReference>
<reference evidence="10" key="1">
    <citation type="submission" date="2014-01" db="EMBL/GenBank/DDBJ databases">
        <title>The Genome Sequence of Anopheles farauti FAR1 (V2).</title>
        <authorList>
            <consortium name="The Broad Institute Genomics Platform"/>
            <person name="Neafsey D.E."/>
            <person name="Besansky N."/>
            <person name="Howell P."/>
            <person name="Walton C."/>
            <person name="Young S.K."/>
            <person name="Zeng Q."/>
            <person name="Gargeya S."/>
            <person name="Fitzgerald M."/>
            <person name="Haas B."/>
            <person name="Abouelleil A."/>
            <person name="Allen A.W."/>
            <person name="Alvarado L."/>
            <person name="Arachchi H.M."/>
            <person name="Berlin A.M."/>
            <person name="Chapman S.B."/>
            <person name="Gainer-Dewar J."/>
            <person name="Goldberg J."/>
            <person name="Griggs A."/>
            <person name="Gujja S."/>
            <person name="Hansen M."/>
            <person name="Howarth C."/>
            <person name="Imamovic A."/>
            <person name="Ireland A."/>
            <person name="Larimer J."/>
            <person name="McCowan C."/>
            <person name="Murphy C."/>
            <person name="Pearson M."/>
            <person name="Poon T.W."/>
            <person name="Priest M."/>
            <person name="Roberts A."/>
            <person name="Saif S."/>
            <person name="Shea T."/>
            <person name="Sisk P."/>
            <person name="Sykes S."/>
            <person name="Wortman J."/>
            <person name="Nusbaum C."/>
            <person name="Birren B."/>
        </authorList>
    </citation>
    <scope>NUCLEOTIDE SEQUENCE [LARGE SCALE GENOMIC DNA]</scope>
    <source>
        <strain evidence="10">FAR1</strain>
    </source>
</reference>
<evidence type="ECO:0000313" key="9">
    <source>
        <dbReference type="EnsemblMetazoa" id="AFAF007655-PA"/>
    </source>
</evidence>
<dbReference type="GO" id="GO:0016042">
    <property type="term" value="P:lipid catabolic process"/>
    <property type="evidence" value="ECO:0007669"/>
    <property type="project" value="UniProtKB-KW"/>
</dbReference>
<evidence type="ECO:0000313" key="10">
    <source>
        <dbReference type="Proteomes" id="UP000075886"/>
    </source>
</evidence>
<evidence type="ECO:0000256" key="1">
    <source>
        <dbReference type="ARBA" id="ARBA00001913"/>
    </source>
</evidence>
<evidence type="ECO:0000256" key="7">
    <source>
        <dbReference type="SAM" id="SignalP"/>
    </source>
</evidence>
<evidence type="ECO:0000256" key="6">
    <source>
        <dbReference type="SAM" id="MobiDB-lite"/>
    </source>
</evidence>
<dbReference type="EMBL" id="AXCN02002307">
    <property type="status" value="NOT_ANNOTATED_CDS"/>
    <property type="molecule type" value="Genomic_DNA"/>
</dbReference>
<dbReference type="VEuPathDB" id="VectorBase:AFAF007655"/>
<evidence type="ECO:0000256" key="2">
    <source>
        <dbReference type="ARBA" id="ARBA00013278"/>
    </source>
</evidence>
<feature type="region of interest" description="Disordered" evidence="6">
    <location>
        <begin position="42"/>
        <end position="80"/>
    </location>
</feature>
<feature type="compositionally biased region" description="Basic residues" evidence="6">
    <location>
        <begin position="49"/>
        <end position="60"/>
    </location>
</feature>
<evidence type="ECO:0000259" key="8">
    <source>
        <dbReference type="Pfam" id="PF05826"/>
    </source>
</evidence>
<feature type="chain" id="PRO_5008132646" description="phospholipase A2" evidence="7">
    <location>
        <begin position="38"/>
        <end position="519"/>
    </location>
</feature>